<evidence type="ECO:0000256" key="7">
    <source>
        <dbReference type="ARBA" id="ARBA00022840"/>
    </source>
</evidence>
<evidence type="ECO:0000256" key="3">
    <source>
        <dbReference type="ARBA" id="ARBA00022763"/>
    </source>
</evidence>
<dbReference type="GO" id="GO:0000724">
    <property type="term" value="P:double-strand break repair via homologous recombination"/>
    <property type="evidence" value="ECO:0007669"/>
    <property type="project" value="UniProtKB-UniRule"/>
</dbReference>
<keyword evidence="14" id="KW-1185">Reference proteome</keyword>
<sequence>MKLLYTDIAHSLTDILVKEAKGYADEGLRVFYIAPNSLSFEKERAVLELLPEQGSFLITVTRFSQMAHYLTLSKSISKESLDDNDLSMIMYRALMTLNEDQLKVFNRLRTDQAFIKQLVDLYKELKQAQLTAFDLTGLENPDKQADFITIFNRVDAIIAQGNYDQDSQLSHLAEAIQSGDLDDALRKTVVIIDGFSRFSAEEDHLLTLLHAKCHDIVVGSYISQKAYQQSFIQGNIYQASVDFMTSLAQTFQTKPIYRSSEMVFDPSFSRLTQLFEAGHDYSVLDQTLSEEDKSKVTIWQNISQKEEIEHVAKAIRQKLQDGYRYKDMLVLLGDVDAYQLQVGHLFDKFEIPYYFGKTESMSAHPLVQFIESLERSLRYNWRRDDIVNLLKSGLYGNFLEKDLDQLEYYLDFADIKGFTKFSRPFSINSSRHYPLERLDQIRLEVVTPLQQLFKSQKQLGSSLLKKLTSFFKTIRLSENIITLSSNRSEAEMDRDEEVWKTFVGILESFHRIFGMEKMTLSDCLSLIKAGMQAANYRTVPATVDVVSVTSYDLVEPHSRPFVFAIGLSQSHFPKQVTNTSLISDQERALINEATETHQRFEIPTAENLKKNHQTALSLFNAATSELVLSTPLSLNEVPQEMSPYLEELISFGVPLVEKGKNLLSTSPEDIGNYKSLLSRLIDINRQAISEEMTDEDRTFWTVALRYLKRRLREEDMVIPTFENHLATKPLDAKVIEARFPSDQPIRLSSSALTIFYNNEYKYFLDYVLRLQELESIHPDARIHGQYLHRVFELVMQDQRDLPFDDKLGEAIQQTNQQSTFLQAYHDDAEGQYSLEVLEDIARAAARALPTDQNLQVLRQEAPFEWDLDENVVVRGMIDRVDRLPDGSLGIIDYKSSANTFDIEQFYNGLSPQLITYLAALANGSDDKDSASLFGAMYLHLQEPKLELAKFKQLDNKLVEAIHKELTYKGIFMEAKKEFLANGSYAIKQSLYSPEEIETLLDVNQKLYQSAAQRIRQGHFVINPYTKDGKSVQGDQLKAITRFEADLDLGQARRLVTFPARQKRQAFFELMMTEDKNDDI</sequence>
<keyword evidence="7 10" id="KW-0067">ATP-binding</keyword>
<evidence type="ECO:0000256" key="4">
    <source>
        <dbReference type="ARBA" id="ARBA00022801"/>
    </source>
</evidence>
<reference evidence="13 14" key="1">
    <citation type="submission" date="2015-08" db="EMBL/GenBank/DDBJ databases">
        <title>Genome sequence of Streptococcus phocae subsp. phocae ATCC 51973T isolated from liver specimen obtained from seal.</title>
        <authorList>
            <person name="Avendano-Herrera R."/>
        </authorList>
    </citation>
    <scope>NUCLEOTIDE SEQUENCE [LARGE SCALE GENOMIC DNA]</scope>
    <source>
        <strain evidence="13 14">ATCC 51973</strain>
    </source>
</reference>
<dbReference type="AlphaFoldDB" id="A0A0P6SD98"/>
<evidence type="ECO:0000256" key="1">
    <source>
        <dbReference type="ARBA" id="ARBA00022722"/>
    </source>
</evidence>
<accession>A0A0P6SD98</accession>
<dbReference type="InterPro" id="IPR038726">
    <property type="entry name" value="PDDEXK_AddAB-type"/>
</dbReference>
<keyword evidence="4 10" id="KW-0378">Hydrolase</keyword>
<dbReference type="GO" id="GO:0004386">
    <property type="term" value="F:helicase activity"/>
    <property type="evidence" value="ECO:0007669"/>
    <property type="project" value="UniProtKB-KW"/>
</dbReference>
<comment type="subunit">
    <text evidence="10">Heterodimer of AddA and RexB.</text>
</comment>
<dbReference type="RefSeq" id="WP_054279025.1">
    <property type="nucleotide sequence ID" value="NZ_LHQM01000030.1"/>
</dbReference>
<dbReference type="InterPro" id="IPR027417">
    <property type="entry name" value="P-loop_NTPase"/>
</dbReference>
<evidence type="ECO:0000256" key="8">
    <source>
        <dbReference type="ARBA" id="ARBA00023125"/>
    </source>
</evidence>
<keyword evidence="3 10" id="KW-0227">DNA damage</keyword>
<protein>
    <recommendedName>
        <fullName evidence="10">ATP-dependent helicase/deoxyribonuclease subunit B</fullName>
        <ecNumber evidence="10">3.1.-.-</ecNumber>
    </recommendedName>
    <alternativeName>
        <fullName evidence="10">ATP-dependent helicase/nuclease subunit RexB</fullName>
    </alternativeName>
</protein>
<comment type="miscellaneous">
    <text evidence="10">Despite having helicase-like domains, this subunit does not have helicase activity.</text>
</comment>
<keyword evidence="1 10" id="KW-0540">Nuclease</keyword>
<organism evidence="13 14">
    <name type="scientific">Streptococcus phocae</name>
    <dbReference type="NCBI Taxonomy" id="119224"/>
    <lineage>
        <taxon>Bacteria</taxon>
        <taxon>Bacillati</taxon>
        <taxon>Bacillota</taxon>
        <taxon>Bacilli</taxon>
        <taxon>Lactobacillales</taxon>
        <taxon>Streptococcaceae</taxon>
        <taxon>Streptococcus</taxon>
    </lineage>
</organism>
<keyword evidence="5 10" id="KW-0347">Helicase</keyword>
<evidence type="ECO:0000256" key="2">
    <source>
        <dbReference type="ARBA" id="ARBA00022741"/>
    </source>
</evidence>
<dbReference type="EMBL" id="LHQM01000030">
    <property type="protein sequence ID" value="KPJ22025.1"/>
    <property type="molecule type" value="Genomic_DNA"/>
</dbReference>
<dbReference type="EC" id="3.1.-.-" evidence="10"/>
<keyword evidence="8 10" id="KW-0238">DNA-binding</keyword>
<dbReference type="Gene3D" id="3.90.320.10">
    <property type="match status" value="1"/>
</dbReference>
<gene>
    <name evidence="10" type="primary">rexB</name>
    <name evidence="13" type="ORF">AKK44_06630</name>
</gene>
<dbReference type="Proteomes" id="UP000049578">
    <property type="component" value="Unassembled WGS sequence"/>
</dbReference>
<dbReference type="GO" id="GO:0016817">
    <property type="term" value="F:hydrolase activity, acting on acid anhydrides"/>
    <property type="evidence" value="ECO:0007669"/>
    <property type="project" value="InterPro"/>
</dbReference>
<dbReference type="PANTHER" id="PTHR30591">
    <property type="entry name" value="RECBCD ENZYME SUBUNIT RECC"/>
    <property type="match status" value="1"/>
</dbReference>
<dbReference type="Pfam" id="PF12705">
    <property type="entry name" value="PDDEXK_1"/>
    <property type="match status" value="1"/>
</dbReference>
<dbReference type="PANTHER" id="PTHR30591:SF1">
    <property type="entry name" value="RECBCD ENZYME SUBUNIT RECC"/>
    <property type="match status" value="1"/>
</dbReference>
<evidence type="ECO:0000256" key="5">
    <source>
        <dbReference type="ARBA" id="ARBA00022806"/>
    </source>
</evidence>
<evidence type="ECO:0000256" key="10">
    <source>
        <dbReference type="HAMAP-Rule" id="MF_01453"/>
    </source>
</evidence>
<keyword evidence="9 10" id="KW-0234">DNA repair</keyword>
<evidence type="ECO:0000256" key="6">
    <source>
        <dbReference type="ARBA" id="ARBA00022839"/>
    </source>
</evidence>
<dbReference type="GO" id="GO:0008409">
    <property type="term" value="F:5'-3' exonuclease activity"/>
    <property type="evidence" value="ECO:0007669"/>
    <property type="project" value="UniProtKB-UniRule"/>
</dbReference>
<evidence type="ECO:0000256" key="9">
    <source>
        <dbReference type="ARBA" id="ARBA00023204"/>
    </source>
</evidence>
<dbReference type="InterPro" id="IPR011335">
    <property type="entry name" value="Restrct_endonuc-II-like"/>
</dbReference>
<comment type="caution">
    <text evidence="13">The sequence shown here is derived from an EMBL/GenBank/DDBJ whole genome shotgun (WGS) entry which is preliminary data.</text>
</comment>
<dbReference type="NCBIfam" id="TIGR02774">
    <property type="entry name" value="rexB_recomb"/>
    <property type="match status" value="1"/>
</dbReference>
<keyword evidence="6 10" id="KW-0269">Exonuclease</keyword>
<evidence type="ECO:0000313" key="13">
    <source>
        <dbReference type="EMBL" id="KPJ22025.1"/>
    </source>
</evidence>
<comment type="caution">
    <text evidence="10">Lacks conserved residue(s) required for the propagation of feature annotation.</text>
</comment>
<feature type="domain" description="PD-(D/E)XK endonuclease-like" evidence="11">
    <location>
        <begin position="746"/>
        <end position="1025"/>
    </location>
</feature>
<dbReference type="HAMAP" id="MF_01453">
    <property type="entry name" value="AddB_type2"/>
    <property type="match status" value="1"/>
</dbReference>
<evidence type="ECO:0000313" key="14">
    <source>
        <dbReference type="Proteomes" id="UP000049578"/>
    </source>
</evidence>
<dbReference type="InterPro" id="IPR014141">
    <property type="entry name" value="DNA_helicase_suRexB"/>
</dbReference>
<dbReference type="SUPFAM" id="SSF52540">
    <property type="entry name" value="P-loop containing nucleoside triphosphate hydrolases"/>
    <property type="match status" value="1"/>
</dbReference>
<dbReference type="Gene3D" id="3.40.50.300">
    <property type="entry name" value="P-loop containing nucleotide triphosphate hydrolases"/>
    <property type="match status" value="3"/>
</dbReference>
<dbReference type="Pfam" id="PF21445">
    <property type="entry name" value="ADDB_N"/>
    <property type="match status" value="1"/>
</dbReference>
<dbReference type="STRING" id="119224.AKK44_06630"/>
<evidence type="ECO:0000259" key="11">
    <source>
        <dbReference type="Pfam" id="PF12705"/>
    </source>
</evidence>
<dbReference type="InterPro" id="IPR011604">
    <property type="entry name" value="PDDEXK-like_dom_sf"/>
</dbReference>
<dbReference type="PATRIC" id="fig|119224.3.peg.1062"/>
<name>A0A0P6SD98_9STRE</name>
<comment type="similarity">
    <text evidence="10">Belongs to the helicase family. AddB/RexB type 2 subfamily.</text>
</comment>
<dbReference type="GO" id="GO:0003690">
    <property type="term" value="F:double-stranded DNA binding"/>
    <property type="evidence" value="ECO:0007669"/>
    <property type="project" value="UniProtKB-UniRule"/>
</dbReference>
<keyword evidence="2 10" id="KW-0547">Nucleotide-binding</keyword>
<feature type="domain" description="ATP-dependent helicase/deoxyribonuclease subunit B N-terminal" evidence="12">
    <location>
        <begin position="25"/>
        <end position="257"/>
    </location>
</feature>
<proteinExistence type="inferred from homology"/>
<dbReference type="GO" id="GO:0005524">
    <property type="term" value="F:ATP binding"/>
    <property type="evidence" value="ECO:0007669"/>
    <property type="project" value="UniProtKB-UniRule"/>
</dbReference>
<dbReference type="InterPro" id="IPR049035">
    <property type="entry name" value="ADDB_N"/>
</dbReference>
<evidence type="ECO:0000259" key="12">
    <source>
        <dbReference type="Pfam" id="PF21445"/>
    </source>
</evidence>
<comment type="function">
    <text evidence="10">The heterodimer acts as both an ATP-dependent DNA helicase and an ATP-dependent, dual-direction single-stranded exonuclease. Recognizes the chi site generating a DNA molecule suitable for the initiation of homologous recombination. This subunit has 5' -&gt; 3' nuclease activity but not helicase activity.</text>
</comment>
<dbReference type="SUPFAM" id="SSF52980">
    <property type="entry name" value="Restriction endonuclease-like"/>
    <property type="match status" value="1"/>
</dbReference>
<comment type="cofactor">
    <cofactor evidence="10">
        <name>Mg(2+)</name>
        <dbReference type="ChEBI" id="CHEBI:18420"/>
    </cofactor>
</comment>